<evidence type="ECO:0000256" key="2">
    <source>
        <dbReference type="ARBA" id="ARBA00008813"/>
    </source>
</evidence>
<sequence>TCIISIFQSAMRTWVAFSCFFSLTLFCLWTQVAEGRRPHFGHCAVAVDIEEVKRYFEAIKDSVHLQDTSTDVTLLDIRLLNGIQHTERCCFLRELLRFYLNKIFKPLEATNSNVGGEIKRLANSFLSMKLQLKHCRDNLTCLCGEQSRNMMDIIEEQFQK</sequence>
<evidence type="ECO:0000313" key="8">
    <source>
        <dbReference type="EMBL" id="KAJ1138281.1"/>
    </source>
</evidence>
<evidence type="ECO:0008006" key="10">
    <source>
        <dbReference type="Google" id="ProtNLM"/>
    </source>
</evidence>
<keyword evidence="3" id="KW-0202">Cytokine</keyword>
<keyword evidence="4" id="KW-0964">Secreted</keyword>
<feature type="disulfide bond" evidence="6">
    <location>
        <begin position="43"/>
        <end position="135"/>
    </location>
</feature>
<keyword evidence="5" id="KW-0732">Signal</keyword>
<dbReference type="Proteomes" id="UP001066276">
    <property type="component" value="Chromosome 6"/>
</dbReference>
<protein>
    <recommendedName>
        <fullName evidence="10">Interleukin 20</fullName>
    </recommendedName>
</protein>
<dbReference type="PANTHER" id="PTHR48482:SF3">
    <property type="entry name" value="INTERLEUKIN-19"/>
    <property type="match status" value="1"/>
</dbReference>
<feature type="disulfide bond" evidence="6">
    <location>
        <begin position="90"/>
        <end position="143"/>
    </location>
</feature>
<feature type="non-terminal residue" evidence="8">
    <location>
        <position position="1"/>
    </location>
</feature>
<keyword evidence="6" id="KW-1015">Disulfide bond</keyword>
<dbReference type="InterPro" id="IPR020443">
    <property type="entry name" value="IL-10/19/20/24/26"/>
</dbReference>
<evidence type="ECO:0000256" key="4">
    <source>
        <dbReference type="ARBA" id="ARBA00022525"/>
    </source>
</evidence>
<name>A0AAV7QFW5_PLEWA</name>
<comment type="similarity">
    <text evidence="2">Belongs to the IL-10 family.</text>
</comment>
<dbReference type="EMBL" id="JANPWB010000010">
    <property type="protein sequence ID" value="KAJ1138281.1"/>
    <property type="molecule type" value="Genomic_DNA"/>
</dbReference>
<evidence type="ECO:0000313" key="9">
    <source>
        <dbReference type="Proteomes" id="UP001066276"/>
    </source>
</evidence>
<dbReference type="GO" id="GO:0005125">
    <property type="term" value="F:cytokine activity"/>
    <property type="evidence" value="ECO:0007669"/>
    <property type="project" value="UniProtKB-KW"/>
</dbReference>
<gene>
    <name evidence="8" type="ORF">NDU88_004672</name>
</gene>
<keyword evidence="7" id="KW-0472">Membrane</keyword>
<keyword evidence="7" id="KW-1133">Transmembrane helix</keyword>
<feature type="disulfide bond" evidence="6">
    <location>
        <begin position="89"/>
        <end position="141"/>
    </location>
</feature>
<evidence type="ECO:0000256" key="6">
    <source>
        <dbReference type="PIRSR" id="PIRSR620443-51"/>
    </source>
</evidence>
<organism evidence="8 9">
    <name type="scientific">Pleurodeles waltl</name>
    <name type="common">Iberian ribbed newt</name>
    <dbReference type="NCBI Taxonomy" id="8319"/>
    <lineage>
        <taxon>Eukaryota</taxon>
        <taxon>Metazoa</taxon>
        <taxon>Chordata</taxon>
        <taxon>Craniata</taxon>
        <taxon>Vertebrata</taxon>
        <taxon>Euteleostomi</taxon>
        <taxon>Amphibia</taxon>
        <taxon>Batrachia</taxon>
        <taxon>Caudata</taxon>
        <taxon>Salamandroidea</taxon>
        <taxon>Salamandridae</taxon>
        <taxon>Pleurodelinae</taxon>
        <taxon>Pleurodeles</taxon>
    </lineage>
</organism>
<feature type="transmembrane region" description="Helical" evidence="7">
    <location>
        <begin position="14"/>
        <end position="32"/>
    </location>
</feature>
<keyword evidence="9" id="KW-1185">Reference proteome</keyword>
<evidence type="ECO:0000256" key="1">
    <source>
        <dbReference type="ARBA" id="ARBA00004613"/>
    </source>
</evidence>
<proteinExistence type="inferred from homology"/>
<keyword evidence="7" id="KW-0812">Transmembrane</keyword>
<comment type="caution">
    <text evidence="8">The sequence shown here is derived from an EMBL/GenBank/DDBJ whole genome shotgun (WGS) entry which is preliminary data.</text>
</comment>
<dbReference type="PANTHER" id="PTHR48482">
    <property type="entry name" value="INTERLEUKIN-19-RELATED"/>
    <property type="match status" value="1"/>
</dbReference>
<dbReference type="SUPFAM" id="SSF47266">
    <property type="entry name" value="4-helical cytokines"/>
    <property type="match status" value="1"/>
</dbReference>
<dbReference type="GO" id="GO:0005615">
    <property type="term" value="C:extracellular space"/>
    <property type="evidence" value="ECO:0007669"/>
    <property type="project" value="UniProtKB-KW"/>
</dbReference>
<reference evidence="8" key="1">
    <citation type="journal article" date="2022" name="bioRxiv">
        <title>Sequencing and chromosome-scale assembly of the giantPleurodeles waltlgenome.</title>
        <authorList>
            <person name="Brown T."/>
            <person name="Elewa A."/>
            <person name="Iarovenko S."/>
            <person name="Subramanian E."/>
            <person name="Araus A.J."/>
            <person name="Petzold A."/>
            <person name="Susuki M."/>
            <person name="Suzuki K.-i.T."/>
            <person name="Hayashi T."/>
            <person name="Toyoda A."/>
            <person name="Oliveira C."/>
            <person name="Osipova E."/>
            <person name="Leigh N.D."/>
            <person name="Simon A."/>
            <person name="Yun M.H."/>
        </authorList>
    </citation>
    <scope>NUCLEOTIDE SEQUENCE</scope>
    <source>
        <strain evidence="8">20211129_DDA</strain>
        <tissue evidence="8">Liver</tissue>
    </source>
</reference>
<feature type="non-terminal residue" evidence="8">
    <location>
        <position position="160"/>
    </location>
</feature>
<comment type="subcellular location">
    <subcellularLocation>
        <location evidence="1">Secreted</location>
    </subcellularLocation>
</comment>
<evidence type="ECO:0000256" key="7">
    <source>
        <dbReference type="SAM" id="Phobius"/>
    </source>
</evidence>
<dbReference type="AlphaFoldDB" id="A0AAV7QFW5"/>
<dbReference type="InterPro" id="IPR009079">
    <property type="entry name" value="4_helix_cytokine-like_core"/>
</dbReference>
<evidence type="ECO:0000256" key="3">
    <source>
        <dbReference type="ARBA" id="ARBA00022514"/>
    </source>
</evidence>
<evidence type="ECO:0000256" key="5">
    <source>
        <dbReference type="ARBA" id="ARBA00022729"/>
    </source>
</evidence>
<accession>A0AAV7QFW5</accession>
<dbReference type="Gene3D" id="1.20.1250.10">
    <property type="match status" value="1"/>
</dbReference>